<keyword evidence="7" id="KW-1185">Reference proteome</keyword>
<dbReference type="InterPro" id="IPR000794">
    <property type="entry name" value="Beta-ketoacyl_synthase"/>
</dbReference>
<accession>A0ABY9JJ03</accession>
<dbReference type="InterPro" id="IPR014031">
    <property type="entry name" value="Ketoacyl_synth_C"/>
</dbReference>
<dbReference type="InterPro" id="IPR016039">
    <property type="entry name" value="Thiolase-like"/>
</dbReference>
<keyword evidence="3" id="KW-0012">Acyltransferase</keyword>
<evidence type="ECO:0000256" key="4">
    <source>
        <dbReference type="RuleBase" id="RU003694"/>
    </source>
</evidence>
<keyword evidence="2 4" id="KW-0808">Transferase</keyword>
<dbReference type="InterPro" id="IPR014030">
    <property type="entry name" value="Ketoacyl_synth_N"/>
</dbReference>
<dbReference type="Gene3D" id="3.40.47.10">
    <property type="match status" value="2"/>
</dbReference>
<dbReference type="EMBL" id="CP120983">
    <property type="protein sequence ID" value="WLQ67716.1"/>
    <property type="molecule type" value="Genomic_DNA"/>
</dbReference>
<comment type="similarity">
    <text evidence="1 4">Belongs to the thiolase-like superfamily. Beta-ketoacyl-ACP synthases family.</text>
</comment>
<dbReference type="PANTHER" id="PTHR11712:SF322">
    <property type="entry name" value="POLYKETIDE BETA-KETOACYL SYNTHASE 2-RELATED"/>
    <property type="match status" value="1"/>
</dbReference>
<dbReference type="Pfam" id="PF00109">
    <property type="entry name" value="ketoacyl-synt"/>
    <property type="match status" value="1"/>
</dbReference>
<evidence type="ECO:0000256" key="2">
    <source>
        <dbReference type="ARBA" id="ARBA00022679"/>
    </source>
</evidence>
<dbReference type="Proteomes" id="UP001224433">
    <property type="component" value="Chromosome"/>
</dbReference>
<name>A0ABY9JJ03_9ACTN</name>
<evidence type="ECO:0000256" key="1">
    <source>
        <dbReference type="ARBA" id="ARBA00008467"/>
    </source>
</evidence>
<dbReference type="PANTHER" id="PTHR11712">
    <property type="entry name" value="POLYKETIDE SYNTHASE-RELATED"/>
    <property type="match status" value="1"/>
</dbReference>
<protein>
    <submittedName>
        <fullName evidence="6">Beta-ketoacyl synthase N-terminal-like domain-containing protein</fullName>
    </submittedName>
</protein>
<dbReference type="SMART" id="SM00825">
    <property type="entry name" value="PKS_KS"/>
    <property type="match status" value="1"/>
</dbReference>
<sequence>MTVHAPMSVSTAPGTRRDTALVTGLDVRAANGNGTEEFWQGLLEGRGGIGPITRFDASGYPSTLAGEIAHDPGEDLPGRLLPQTDRVTQLALVSAAEVLRDSGLDPAEAPEYGIGVVTANAAGGFEFGQRELENLWAKGPLYVSAYQSFAWFYAVNTGQISIRHGLRGPSGVLVTGQSGGLDAVGHARRMLRKGTPAVLTGAMESALCPWGHVAELTGGRLSTADSAEDACLPFGERAAGHVVAEGGALLMLEDGAAAHARGGVRPYGEVAGYAACFDPPPGSGRTAGPARAARAALADAGIEPADIGAVFAEGAAVPELDAQEAAAITEVFGPDAVPVTAITSRTGRPGAGASALDLAAALLAVRDGLIPPTADVGRLPAAYRIDLVTGRPRPMAGGAALVLARGHGGFNSAVVVRRCERTPR</sequence>
<proteinExistence type="inferred from homology"/>
<gene>
    <name evidence="6" type="ORF">P8A20_30985</name>
</gene>
<organism evidence="6 7">
    <name type="scientific">Streptomyces glycanivorans</name>
    <dbReference type="NCBI Taxonomy" id="3033808"/>
    <lineage>
        <taxon>Bacteria</taxon>
        <taxon>Bacillati</taxon>
        <taxon>Actinomycetota</taxon>
        <taxon>Actinomycetes</taxon>
        <taxon>Kitasatosporales</taxon>
        <taxon>Streptomycetaceae</taxon>
        <taxon>Streptomyces</taxon>
    </lineage>
</organism>
<evidence type="ECO:0000256" key="3">
    <source>
        <dbReference type="ARBA" id="ARBA00023315"/>
    </source>
</evidence>
<evidence type="ECO:0000259" key="5">
    <source>
        <dbReference type="PROSITE" id="PS52004"/>
    </source>
</evidence>
<reference evidence="6 7" key="1">
    <citation type="submission" date="2023-03" db="EMBL/GenBank/DDBJ databases">
        <title>Isolation and description of six Streptomyces strains from soil environments, able to metabolize different microbial glucans.</title>
        <authorList>
            <person name="Widen T."/>
            <person name="Larsbrink J."/>
        </authorList>
    </citation>
    <scope>NUCLEOTIDE SEQUENCE [LARGE SCALE GENOMIC DNA]</scope>
    <source>
        <strain evidence="6 7">Alt3</strain>
    </source>
</reference>
<dbReference type="SUPFAM" id="SSF53901">
    <property type="entry name" value="Thiolase-like"/>
    <property type="match status" value="2"/>
</dbReference>
<dbReference type="RefSeq" id="WP_306104669.1">
    <property type="nucleotide sequence ID" value="NZ_CP120983.1"/>
</dbReference>
<dbReference type="Pfam" id="PF02801">
    <property type="entry name" value="Ketoacyl-synt_C"/>
    <property type="match status" value="1"/>
</dbReference>
<dbReference type="PROSITE" id="PS52004">
    <property type="entry name" value="KS3_2"/>
    <property type="match status" value="1"/>
</dbReference>
<feature type="domain" description="Ketosynthase family 3 (KS3)" evidence="5">
    <location>
        <begin position="17"/>
        <end position="418"/>
    </location>
</feature>
<evidence type="ECO:0000313" key="7">
    <source>
        <dbReference type="Proteomes" id="UP001224433"/>
    </source>
</evidence>
<dbReference type="InterPro" id="IPR020841">
    <property type="entry name" value="PKS_Beta-ketoAc_synthase_dom"/>
</dbReference>
<evidence type="ECO:0000313" key="6">
    <source>
        <dbReference type="EMBL" id="WLQ67716.1"/>
    </source>
</evidence>